<organism evidence="1 2">
    <name type="scientific">Orchesella dallaii</name>
    <dbReference type="NCBI Taxonomy" id="48710"/>
    <lineage>
        <taxon>Eukaryota</taxon>
        <taxon>Metazoa</taxon>
        <taxon>Ecdysozoa</taxon>
        <taxon>Arthropoda</taxon>
        <taxon>Hexapoda</taxon>
        <taxon>Collembola</taxon>
        <taxon>Entomobryomorpha</taxon>
        <taxon>Entomobryoidea</taxon>
        <taxon>Orchesellidae</taxon>
        <taxon>Orchesellinae</taxon>
        <taxon>Orchesella</taxon>
    </lineage>
</organism>
<dbReference type="Proteomes" id="UP001642540">
    <property type="component" value="Unassembled WGS sequence"/>
</dbReference>
<gene>
    <name evidence="1" type="ORF">ODALV1_LOCUS17006</name>
</gene>
<evidence type="ECO:0000313" key="1">
    <source>
        <dbReference type="EMBL" id="CAL8115766.1"/>
    </source>
</evidence>
<protein>
    <submittedName>
        <fullName evidence="1">Uncharacterized protein</fullName>
    </submittedName>
</protein>
<proteinExistence type="predicted"/>
<evidence type="ECO:0000313" key="2">
    <source>
        <dbReference type="Proteomes" id="UP001642540"/>
    </source>
</evidence>
<keyword evidence="2" id="KW-1185">Reference proteome</keyword>
<comment type="caution">
    <text evidence="1">The sequence shown here is derived from an EMBL/GenBank/DDBJ whole genome shotgun (WGS) entry which is preliminary data.</text>
</comment>
<reference evidence="1 2" key="1">
    <citation type="submission" date="2024-08" db="EMBL/GenBank/DDBJ databases">
        <authorList>
            <person name="Cucini C."/>
            <person name="Frati F."/>
        </authorList>
    </citation>
    <scope>NUCLEOTIDE SEQUENCE [LARGE SCALE GENOMIC DNA]</scope>
</reference>
<sequence>MAEFYFTNLNPNAMVFIPSHIRSSNLNPEAAVYVSHNNSKWNSEVTQVRKELNPEAKSFIPFKRLNPNAKDFTPTTNPGVDNTVVVKFGEKGAEKCAADEPWKGIGKPNPMSQSKDQEELMTQLDVESCDSNYWQFWRHRFTEHKKLPIEGLEYYKFYL</sequence>
<name>A0ABP1R414_9HEXA</name>
<accession>A0ABP1R414</accession>
<dbReference type="EMBL" id="CAXLJM020000051">
    <property type="protein sequence ID" value="CAL8115766.1"/>
    <property type="molecule type" value="Genomic_DNA"/>
</dbReference>